<gene>
    <name evidence="1" type="ORF">FLP15_03265</name>
</gene>
<evidence type="ECO:0000313" key="2">
    <source>
        <dbReference type="Proteomes" id="UP000315128"/>
    </source>
</evidence>
<reference evidence="1 2" key="1">
    <citation type="submission" date="2019-07" db="EMBL/GenBank/DDBJ databases">
        <title>Genome sequencing of KACC 19320.</title>
        <authorList>
            <person name="Heo J."/>
            <person name="Kim S.-J."/>
            <person name="Kim J.-S."/>
            <person name="Hong S.-B."/>
            <person name="Kwon S.-W."/>
        </authorList>
    </citation>
    <scope>NUCLEOTIDE SEQUENCE [LARGE SCALE GENOMIC DNA]</scope>
    <source>
        <strain evidence="1 2">KACC 19320</strain>
    </source>
</reference>
<dbReference type="KEGG" id="lack:FLP15_03265"/>
<dbReference type="InterPro" id="IPR021512">
    <property type="entry name" value="DUF3173"/>
</dbReference>
<dbReference type="OrthoDB" id="1915051at2"/>
<evidence type="ECO:0000313" key="1">
    <source>
        <dbReference type="EMBL" id="QDK70369.1"/>
    </source>
</evidence>
<keyword evidence="2" id="KW-1185">Reference proteome</keyword>
<dbReference type="RefSeq" id="WP_142765983.1">
    <property type="nucleotide sequence ID" value="NZ_CP041356.1"/>
</dbReference>
<dbReference type="Pfam" id="PF11372">
    <property type="entry name" value="DUF3173"/>
    <property type="match status" value="1"/>
</dbReference>
<dbReference type="Proteomes" id="UP000315128">
    <property type="component" value="Chromosome"/>
</dbReference>
<organism evidence="1 2">
    <name type="scientific">Lactococcus protaetiae</name>
    <dbReference type="NCBI Taxonomy" id="2592653"/>
    <lineage>
        <taxon>Bacteria</taxon>
        <taxon>Bacillati</taxon>
        <taxon>Bacillota</taxon>
        <taxon>Bacilli</taxon>
        <taxon>Lactobacillales</taxon>
        <taxon>Streptococcaceae</taxon>
        <taxon>Lactococcus</taxon>
    </lineage>
</organism>
<dbReference type="AlphaFoldDB" id="A0A514Z6Y4"/>
<accession>A0A514Z6Y4</accession>
<protein>
    <submittedName>
        <fullName evidence="1">DUF3173 domain-containing protein</fullName>
    </submittedName>
</protein>
<name>A0A514Z6Y4_9LACT</name>
<proteinExistence type="predicted"/>
<dbReference type="EMBL" id="CP041356">
    <property type="protein sequence ID" value="QDK70369.1"/>
    <property type="molecule type" value="Genomic_DNA"/>
</dbReference>
<sequence>MIQNITKSDIMILTGYSKTQAQNILRKAKASMVSEGFVWYSNKRVSRVPIQAVEAILGYKLDTENVIIDDVSAGTML</sequence>